<dbReference type="AlphaFoldDB" id="A0AAV8VI41"/>
<keyword evidence="2" id="KW-1185">Reference proteome</keyword>
<gene>
    <name evidence="1" type="ORF">NQ315_002432</name>
</gene>
<evidence type="ECO:0000313" key="2">
    <source>
        <dbReference type="Proteomes" id="UP001159042"/>
    </source>
</evidence>
<comment type="caution">
    <text evidence="1">The sequence shown here is derived from an EMBL/GenBank/DDBJ whole genome shotgun (WGS) entry which is preliminary data.</text>
</comment>
<dbReference type="EMBL" id="JANEYG010000088">
    <property type="protein sequence ID" value="KAJ8913752.1"/>
    <property type="molecule type" value="Genomic_DNA"/>
</dbReference>
<name>A0AAV8VI41_9CUCU</name>
<evidence type="ECO:0008006" key="3">
    <source>
        <dbReference type="Google" id="ProtNLM"/>
    </source>
</evidence>
<evidence type="ECO:0000313" key="1">
    <source>
        <dbReference type="EMBL" id="KAJ8913752.1"/>
    </source>
</evidence>
<proteinExistence type="predicted"/>
<protein>
    <recommendedName>
        <fullName evidence="3">DDE-1 domain-containing protein</fullName>
    </recommendedName>
</protein>
<reference evidence="1 2" key="1">
    <citation type="journal article" date="2023" name="Insect Mol. Biol.">
        <title>Genome sequencing provides insights into the evolution of gene families encoding plant cell wall-degrading enzymes in longhorned beetles.</title>
        <authorList>
            <person name="Shin N.R."/>
            <person name="Okamura Y."/>
            <person name="Kirsch R."/>
            <person name="Pauchet Y."/>
        </authorList>
    </citation>
    <scope>NUCLEOTIDE SEQUENCE [LARGE SCALE GENOMIC DNA]</scope>
    <source>
        <strain evidence="1">EAD_L_NR</strain>
    </source>
</reference>
<dbReference type="Proteomes" id="UP001159042">
    <property type="component" value="Unassembled WGS sequence"/>
</dbReference>
<organism evidence="1 2">
    <name type="scientific">Exocentrus adspersus</name>
    <dbReference type="NCBI Taxonomy" id="1586481"/>
    <lineage>
        <taxon>Eukaryota</taxon>
        <taxon>Metazoa</taxon>
        <taxon>Ecdysozoa</taxon>
        <taxon>Arthropoda</taxon>
        <taxon>Hexapoda</taxon>
        <taxon>Insecta</taxon>
        <taxon>Pterygota</taxon>
        <taxon>Neoptera</taxon>
        <taxon>Endopterygota</taxon>
        <taxon>Coleoptera</taxon>
        <taxon>Polyphaga</taxon>
        <taxon>Cucujiformia</taxon>
        <taxon>Chrysomeloidea</taxon>
        <taxon>Cerambycidae</taxon>
        <taxon>Lamiinae</taxon>
        <taxon>Acanthocinini</taxon>
        <taxon>Exocentrus</taxon>
    </lineage>
</organism>
<sequence>MEIKKNKTISMCVQFRSSKTIFPGKIILIHLSKEIIKRSRASVEREDILIFFANINEVDAQDFNIYNYDETNVTDDPGAKKMIVPRNTKISIMVCGNATGDLLPPMVVYTSGNLYEYWTEGGPSGTKYASSPSGWFDMNLF</sequence>
<accession>A0AAV8VI41</accession>